<reference evidence="1" key="1">
    <citation type="submission" date="2018-07" db="EMBL/GenBank/DDBJ databases">
        <authorList>
            <consortium name="GenomeTrakr network: Whole genome sequencing for foodborne pathogen traceback"/>
        </authorList>
    </citation>
    <scope>NUCLEOTIDE SEQUENCE</scope>
    <source>
        <strain evidence="1">FDA00003717</strain>
    </source>
</reference>
<accession>A0A3V3S3E3</accession>
<name>A0A3V3S3E3_SALET</name>
<protein>
    <submittedName>
        <fullName evidence="1">Uncharacterized protein</fullName>
    </submittedName>
</protein>
<dbReference type="EMBL" id="AAIUQW010000004">
    <property type="protein sequence ID" value="ECI2785713.1"/>
    <property type="molecule type" value="Genomic_DNA"/>
</dbReference>
<comment type="caution">
    <text evidence="1">The sequence shown here is derived from an EMBL/GenBank/DDBJ whole genome shotgun (WGS) entry which is preliminary data.</text>
</comment>
<gene>
    <name evidence="1" type="ORF">AIE18_11840</name>
</gene>
<dbReference type="Gene3D" id="3.40.50.300">
    <property type="entry name" value="P-loop containing nucleotide triphosphate hydrolases"/>
    <property type="match status" value="1"/>
</dbReference>
<evidence type="ECO:0000313" key="1">
    <source>
        <dbReference type="EMBL" id="ECI2785713.1"/>
    </source>
</evidence>
<proteinExistence type="predicted"/>
<dbReference type="RefSeq" id="WP_079820894.1">
    <property type="nucleotide sequence ID" value="NZ_JBJIBN010000001.1"/>
</dbReference>
<sequence length="1456" mass="169327">MISYIAVDRRFYKASHPKEEIPEHLYADWFENHTTIDWNELLKYSRTVILADAGAGKTCEMKEQVRRLKQTGLFAFFIPIEALTDGTITELLIPDDATRFRQWQAGTEEAYFFLDSVDELKLKGDKFEKSLRKFQQQIQDDAPRIKLFVTCRPKDWSDFDLSIFEQWFPACTQSETLTPQYSDKYGKELLLDIISEWDNPPQTLPLLYGNEEQSENYHQISCFYMRPMSNQQIRKFTEGSNVKNITQFLQRLYELDAEIFAGRPRDLITLIDYWNQYQKFDSTLELYEHDIRNKLTETTERTEHILKSSSEIRIAVEKLALAISITHKRTISIAELPSSDPDSLDPTRILTDWSLKEINSLLRLAIFDPATYERVRFHHRSVQEYLAACRLKYLTNKGMSVNERFSLLFSERYNISVVLPSMRSIAAWLSLHDREIRKELMKREPETLLSCGDPGSLPIEIRTELLKHFIELYSEGTSRGINIPLSQVAKLSHPELKPAIEHFWRKGYRNDDVRELLLEIIWTGKIQGCSTLLKEAIYDQLIPVEDRLIALKAVDATGDIALLNSIIDDIIHQPSLWPDKFIFYFSEEFFPRFLSIHDLSILVQRTPEPKSATSGFKWVLYNVAEEISPLSDSSIAFRNMLTRLIVDNIMPDTKRYYQKSRFGYLCRALVKICAKQIMNHVQPNDKDMILSCLVSCLFMKGDAYLCQNDITTIRSTLNSMPTLREYIFETEYGLIKKVSKEGIDTGSISANTLLSSFTEDDFTWMLRLLHLESEESSKMALLIFILRFVLSGNIIAKYREQLISAVEENDNLLSVIERWFSPEAVSSSQIKKEHSWERRDRERIRENERKKCEDKERWIQWHHEIITDETALTSEAFRHSNLEKCMELLIHIGHSSSPEKLWNKALVTRLFGENKTKEIEKLFFQQWRKVPTSLWSNRSSDDKHSLRTDERIALTGLYAESLNYDWYKNIKPEEASRAVLYAALPSDSFLPAINQLALHFPNDVKNIISHELQNIRSYVETADYIPVISNILNSAKEIRELLKDVILEIIISSIYSIEKESSSNKIRNTGDLLYSIIDTVSDEQKKVIATSCASAYLKSPYSSKFYPLLRYTFTFHSDTGLTTLKNALKRSINKDQYIIELFAAIFSPQASRRDLRKYSCLPKTPEALGELLSIAYRFIRREDDREHDGMYHPDTRDNAVEARNNILSLLLDTQNTRKITEMLRLLQEKQFSFSRSYLEFLVRERVAISSEILHLTEDDVVKLDTQLEQIPHDQHSLFTVMINRLNDLQYALSHSDFTDRDILCSIKRESQMQATLAWRLEAMAKSAYSVVRESEVADGKKTDIRLIAPNTKHKVVIELKIADNQRQISDFERALEHQLVGQYLRYEGCKSGCLLLTYNGNRKYWVDPVTRKRLNFDKLIDFLNVKASKLMDRNSSLQIKVVGFDLTAPKLVPAHH</sequence>
<organism evidence="1">
    <name type="scientific">Salmonella enterica I</name>
    <dbReference type="NCBI Taxonomy" id="59201"/>
    <lineage>
        <taxon>Bacteria</taxon>
        <taxon>Pseudomonadati</taxon>
        <taxon>Pseudomonadota</taxon>
        <taxon>Gammaproteobacteria</taxon>
        <taxon>Enterobacterales</taxon>
        <taxon>Enterobacteriaceae</taxon>
        <taxon>Salmonella</taxon>
    </lineage>
</organism>
<dbReference type="InterPro" id="IPR027417">
    <property type="entry name" value="P-loop_NTPase"/>
</dbReference>